<dbReference type="EMBL" id="LSMT01000020">
    <property type="protein sequence ID" value="PFX32657.1"/>
    <property type="molecule type" value="Genomic_DNA"/>
</dbReference>
<keyword evidence="1" id="KW-0175">Coiled coil</keyword>
<feature type="transmembrane region" description="Helical" evidence="2">
    <location>
        <begin position="535"/>
        <end position="557"/>
    </location>
</feature>
<dbReference type="PANTHER" id="PTHR22168:SF7">
    <property type="entry name" value="TRANSMEMBRANE PROTEIN 26-LIKE"/>
    <property type="match status" value="1"/>
</dbReference>
<dbReference type="PANTHER" id="PTHR22168">
    <property type="entry name" value="TMEM26 PROTEIN"/>
    <property type="match status" value="1"/>
</dbReference>
<gene>
    <name evidence="4" type="primary">TMEM26</name>
    <name evidence="4" type="ORF">AWC38_SpisGene2510</name>
</gene>
<organism evidence="4 5">
    <name type="scientific">Stylophora pistillata</name>
    <name type="common">Smooth cauliflower coral</name>
    <dbReference type="NCBI Taxonomy" id="50429"/>
    <lineage>
        <taxon>Eukaryota</taxon>
        <taxon>Metazoa</taxon>
        <taxon>Cnidaria</taxon>
        <taxon>Anthozoa</taxon>
        <taxon>Hexacorallia</taxon>
        <taxon>Scleractinia</taxon>
        <taxon>Astrocoeniina</taxon>
        <taxon>Pocilloporidae</taxon>
        <taxon>Stylophora</taxon>
    </lineage>
</organism>
<keyword evidence="2" id="KW-0472">Membrane</keyword>
<dbReference type="InterPro" id="IPR000477">
    <property type="entry name" value="RT_dom"/>
</dbReference>
<keyword evidence="2 4" id="KW-0812">Transmembrane</keyword>
<feature type="transmembrane region" description="Helical" evidence="2">
    <location>
        <begin position="344"/>
        <end position="369"/>
    </location>
</feature>
<dbReference type="OrthoDB" id="10042902at2759"/>
<feature type="transmembrane region" description="Helical" evidence="2">
    <location>
        <begin position="376"/>
        <end position="397"/>
    </location>
</feature>
<evidence type="ECO:0000313" key="5">
    <source>
        <dbReference type="Proteomes" id="UP000225706"/>
    </source>
</evidence>
<reference evidence="5" key="1">
    <citation type="journal article" date="2017" name="bioRxiv">
        <title>Comparative analysis of the genomes of Stylophora pistillata and Acropora digitifera provides evidence for extensive differences between species of corals.</title>
        <authorList>
            <person name="Voolstra C.R."/>
            <person name="Li Y."/>
            <person name="Liew Y.J."/>
            <person name="Baumgarten S."/>
            <person name="Zoccola D."/>
            <person name="Flot J.-F."/>
            <person name="Tambutte S."/>
            <person name="Allemand D."/>
            <person name="Aranda M."/>
        </authorList>
    </citation>
    <scope>NUCLEOTIDE SEQUENCE [LARGE SCALE GENOMIC DNA]</scope>
</reference>
<feature type="domain" description="Reverse transcriptase" evidence="3">
    <location>
        <begin position="135"/>
        <end position="410"/>
    </location>
</feature>
<dbReference type="Proteomes" id="UP000225706">
    <property type="component" value="Unassembled WGS sequence"/>
</dbReference>
<feature type="domain" description="Reverse transcriptase" evidence="3">
    <location>
        <begin position="836"/>
        <end position="1072"/>
    </location>
</feature>
<feature type="transmembrane region" description="Helical" evidence="2">
    <location>
        <begin position="307"/>
        <end position="329"/>
    </location>
</feature>
<dbReference type="Pfam" id="PF09772">
    <property type="entry name" value="Tmem26"/>
    <property type="match status" value="2"/>
</dbReference>
<dbReference type="Pfam" id="PF00078">
    <property type="entry name" value="RVT_1"/>
    <property type="match status" value="2"/>
</dbReference>
<evidence type="ECO:0000259" key="3">
    <source>
        <dbReference type="PROSITE" id="PS50878"/>
    </source>
</evidence>
<accession>A0A2B4SW36</accession>
<comment type="caution">
    <text evidence="4">The sequence shown here is derived from an EMBL/GenBank/DDBJ whole genome shotgun (WGS) entry which is preliminary data.</text>
</comment>
<evidence type="ECO:0000256" key="1">
    <source>
        <dbReference type="SAM" id="Coils"/>
    </source>
</evidence>
<feature type="coiled-coil region" evidence="1">
    <location>
        <begin position="554"/>
        <end position="588"/>
    </location>
</feature>
<evidence type="ECO:0000313" key="4">
    <source>
        <dbReference type="EMBL" id="PFX32657.1"/>
    </source>
</evidence>
<keyword evidence="2" id="KW-1133">Transmembrane helix</keyword>
<dbReference type="AlphaFoldDB" id="A0A2B4SW36"/>
<proteinExistence type="predicted"/>
<dbReference type="InterPro" id="IPR019169">
    <property type="entry name" value="Transmembrane_26"/>
</dbReference>
<protein>
    <submittedName>
        <fullName evidence="4">Transmembrane protein 26</fullName>
    </submittedName>
</protein>
<dbReference type="PROSITE" id="PS50878">
    <property type="entry name" value="RT_POL"/>
    <property type="match status" value="2"/>
</dbReference>
<keyword evidence="5" id="KW-1185">Reference proteome</keyword>
<sequence>MNYYASLINENKSDPQVLFNTIDRMQHREPQNPYPSCGSPKEVCDKFADFFCDKIVTIRHQLDTLSITDAPAFPLFDDAIITCELSEFSLTTEDELSGLVKKIAAKSCSLDPVPASLLCYCIEDLLPIIKNVVNLSFNSASMPSSIKNAMLSPVLKKLSLDFELFSNFRPVSSNLKFLSKVIEKVAARRLTNYLSDNDLNESLQSAYKKHHSCETALLRVRNDILKSIDDKQCVVLLLLDLSAAFDTVDHKILLHRLRSRFGINCKALSWLQSYLTDRSQFVQIDGFTSPIRPLRFGLPQGSVLGSLLYLLFTAPLVLIQTEVTLHLMISLDQFTKNRTAMERIFTYIAALFTRLLFCLHAIAMIYWLVTLKQDKMYFLFLLLLVALLVETIITVGFRKGHEYSWFCPSMFLYLMTMIPCDWIAKIEVLDCVASSNDASSTCITAVNETEEIFQFLQGINITDDERLLYTMEQALVLILVIGRWLLPKGGISRDQLSQLLLIYIGTAADIMEFTEIIKEDDIRKTNPKMLQNHHFVNAVILFWSVSLFQFPLTIYAMERTAQRLEKEKAELEEQLRKVKEEKDFRRRRNQVAPSTALYAYKRNQSQEYKEKEEIRVRYIQTKSGLEIKPVMKSVTSMDEEEGATHAPLGRCIRCWKRFTQGVDNFAGKTKDYTELVSLLIPMLMQDGPFLIIRLIVIAYYQIYHDTLYFLTVKNALVVMLQVYRIFVLYYKPPEEDTDEFFPHSDASHRLNNVQTAIESVQQTRLAISLVSRLQQQAKWRQKRGLNSGRFKVKRPTHDPKDEDIITSEPSDNLVTTQSELDTLQSNFVNTRIHDKVRFCIPPITKEIIEADLKKIPSNKAIGLDGISIRILKEALPAISTSMAHVYNTSINQGIFPATFKAAKAMDNSELVGTVFLDCDLSKAFDLVSHDILIAKLTKYHTSQTAMNWFRSYLSERKQVCSVSGVLSSPASLYRRVPQGSILGPLPFSVYMNDLPLLLSETEVDIYADDTTIWLTGADRNEIQQSLNVSLSKANSWLKLNEIQPNSKKTKYLLIGTAKKLYHSEITTLELFLDNVRLEESAGEKLPGVV</sequence>
<name>A0A2B4SW36_STYPI</name>
<evidence type="ECO:0000256" key="2">
    <source>
        <dbReference type="SAM" id="Phobius"/>
    </source>
</evidence>